<reference evidence="10 11" key="1">
    <citation type="journal article" date="2022" name="Nat. Ecol. Evol.">
        <title>A masculinizing supergene underlies an exaggerated male reproductive morph in a spider.</title>
        <authorList>
            <person name="Hendrickx F."/>
            <person name="De Corte Z."/>
            <person name="Sonet G."/>
            <person name="Van Belleghem S.M."/>
            <person name="Kostlbacher S."/>
            <person name="Vangestel C."/>
        </authorList>
    </citation>
    <scope>NUCLEOTIDE SEQUENCE [LARGE SCALE GENOMIC DNA]</scope>
    <source>
        <strain evidence="10">W744_W776</strain>
    </source>
</reference>
<dbReference type="InterPro" id="IPR033116">
    <property type="entry name" value="TRYPSIN_SER"/>
</dbReference>
<dbReference type="GO" id="GO:0004252">
    <property type="term" value="F:serine-type endopeptidase activity"/>
    <property type="evidence" value="ECO:0007669"/>
    <property type="project" value="InterPro"/>
</dbReference>
<dbReference type="GO" id="GO:0006508">
    <property type="term" value="P:proteolysis"/>
    <property type="evidence" value="ECO:0007669"/>
    <property type="project" value="UniProtKB-KW"/>
</dbReference>
<evidence type="ECO:0000256" key="7">
    <source>
        <dbReference type="ARBA" id="ARBA00023157"/>
    </source>
</evidence>
<dbReference type="InterPro" id="IPR009003">
    <property type="entry name" value="Peptidase_S1_PA"/>
</dbReference>
<sequence length="141" mass="15583">MATLCVRMETREILLWESITGRKFIELTGGQMSRKLKQLSGIPILSNSRCNQAFTAEAVSFRSDFPRGINQGFVCAGFLEEEGRDSCGGDSGGPLMYQDGSQWYAVGVVSFGYSCARRGLPGGYTRVSEYVDWINSNRNDV</sequence>
<evidence type="ECO:0000313" key="11">
    <source>
        <dbReference type="Proteomes" id="UP000827092"/>
    </source>
</evidence>
<evidence type="ECO:0000256" key="2">
    <source>
        <dbReference type="ARBA" id="ARBA00022525"/>
    </source>
</evidence>
<organism evidence="10 11">
    <name type="scientific">Oedothorax gibbosus</name>
    <dbReference type="NCBI Taxonomy" id="931172"/>
    <lineage>
        <taxon>Eukaryota</taxon>
        <taxon>Metazoa</taxon>
        <taxon>Ecdysozoa</taxon>
        <taxon>Arthropoda</taxon>
        <taxon>Chelicerata</taxon>
        <taxon>Arachnida</taxon>
        <taxon>Araneae</taxon>
        <taxon>Araneomorphae</taxon>
        <taxon>Entelegynae</taxon>
        <taxon>Araneoidea</taxon>
        <taxon>Linyphiidae</taxon>
        <taxon>Erigoninae</taxon>
        <taxon>Oedothorax</taxon>
    </lineage>
</organism>
<keyword evidence="11" id="KW-1185">Reference proteome</keyword>
<feature type="domain" description="Peptidase S1" evidence="9">
    <location>
        <begin position="1"/>
        <end position="139"/>
    </location>
</feature>
<evidence type="ECO:0000256" key="5">
    <source>
        <dbReference type="ARBA" id="ARBA00022801"/>
    </source>
</evidence>
<dbReference type="CDD" id="cd00190">
    <property type="entry name" value="Tryp_SPc"/>
    <property type="match status" value="1"/>
</dbReference>
<evidence type="ECO:0000256" key="4">
    <source>
        <dbReference type="ARBA" id="ARBA00022729"/>
    </source>
</evidence>
<dbReference type="PANTHER" id="PTHR24264">
    <property type="entry name" value="TRYPSIN-RELATED"/>
    <property type="match status" value="1"/>
</dbReference>
<evidence type="ECO:0000259" key="9">
    <source>
        <dbReference type="PROSITE" id="PS50240"/>
    </source>
</evidence>
<keyword evidence="2" id="KW-0964">Secreted</keyword>
<keyword evidence="5" id="KW-0378">Hydrolase</keyword>
<dbReference type="Pfam" id="PF00089">
    <property type="entry name" value="Trypsin"/>
    <property type="match status" value="1"/>
</dbReference>
<proteinExistence type="predicted"/>
<dbReference type="InterPro" id="IPR001254">
    <property type="entry name" value="Trypsin_dom"/>
</dbReference>
<dbReference type="AlphaFoldDB" id="A0AAV6VQR9"/>
<dbReference type="PROSITE" id="PS50240">
    <property type="entry name" value="TRYPSIN_DOM"/>
    <property type="match status" value="1"/>
</dbReference>
<dbReference type="SMART" id="SM00020">
    <property type="entry name" value="Tryp_SPc"/>
    <property type="match status" value="1"/>
</dbReference>
<dbReference type="PANTHER" id="PTHR24264:SF65">
    <property type="entry name" value="SRCR DOMAIN-CONTAINING PROTEIN"/>
    <property type="match status" value="1"/>
</dbReference>
<keyword evidence="8" id="KW-0325">Glycoprotein</keyword>
<dbReference type="FunFam" id="2.40.10.10:FF:000054">
    <property type="entry name" value="Complement C1r subcomponent"/>
    <property type="match status" value="1"/>
</dbReference>
<evidence type="ECO:0000256" key="3">
    <source>
        <dbReference type="ARBA" id="ARBA00022670"/>
    </source>
</evidence>
<evidence type="ECO:0000256" key="8">
    <source>
        <dbReference type="ARBA" id="ARBA00023180"/>
    </source>
</evidence>
<dbReference type="PROSITE" id="PS00135">
    <property type="entry name" value="TRYPSIN_SER"/>
    <property type="match status" value="1"/>
</dbReference>
<keyword evidence="3" id="KW-0645">Protease</keyword>
<gene>
    <name evidence="10" type="ORF">JTE90_001775</name>
</gene>
<comment type="caution">
    <text evidence="10">The sequence shown here is derived from an EMBL/GenBank/DDBJ whole genome shotgun (WGS) entry which is preliminary data.</text>
</comment>
<evidence type="ECO:0000313" key="10">
    <source>
        <dbReference type="EMBL" id="KAG8198975.1"/>
    </source>
</evidence>
<dbReference type="SUPFAM" id="SSF50494">
    <property type="entry name" value="Trypsin-like serine proteases"/>
    <property type="match status" value="1"/>
</dbReference>
<dbReference type="GO" id="GO:0005615">
    <property type="term" value="C:extracellular space"/>
    <property type="evidence" value="ECO:0007669"/>
    <property type="project" value="TreeGrafter"/>
</dbReference>
<name>A0AAV6VQR9_9ARAC</name>
<keyword evidence="4" id="KW-0732">Signal</keyword>
<keyword evidence="7" id="KW-1015">Disulfide bond</keyword>
<evidence type="ECO:0000256" key="6">
    <source>
        <dbReference type="ARBA" id="ARBA00022825"/>
    </source>
</evidence>
<accession>A0AAV6VQR9</accession>
<dbReference type="InterPro" id="IPR043504">
    <property type="entry name" value="Peptidase_S1_PA_chymotrypsin"/>
</dbReference>
<dbReference type="Gene3D" id="2.40.10.10">
    <property type="entry name" value="Trypsin-like serine proteases"/>
    <property type="match status" value="1"/>
</dbReference>
<keyword evidence="6" id="KW-0720">Serine protease</keyword>
<dbReference type="EMBL" id="JAFNEN010000033">
    <property type="protein sequence ID" value="KAG8198975.1"/>
    <property type="molecule type" value="Genomic_DNA"/>
</dbReference>
<protein>
    <recommendedName>
        <fullName evidence="9">Peptidase S1 domain-containing protein</fullName>
    </recommendedName>
</protein>
<evidence type="ECO:0000256" key="1">
    <source>
        <dbReference type="ARBA" id="ARBA00004613"/>
    </source>
</evidence>
<dbReference type="Proteomes" id="UP000827092">
    <property type="component" value="Unassembled WGS sequence"/>
</dbReference>
<comment type="subcellular location">
    <subcellularLocation>
        <location evidence="1">Secreted</location>
    </subcellularLocation>
</comment>
<dbReference type="InterPro" id="IPR050127">
    <property type="entry name" value="Serine_Proteases_S1"/>
</dbReference>